<feature type="transmembrane region" description="Helical" evidence="1">
    <location>
        <begin position="12"/>
        <end position="34"/>
    </location>
</feature>
<keyword evidence="1" id="KW-0812">Transmembrane</keyword>
<keyword evidence="3" id="KW-1185">Reference proteome</keyword>
<feature type="transmembrane region" description="Helical" evidence="1">
    <location>
        <begin position="57"/>
        <end position="73"/>
    </location>
</feature>
<sequence>MLIGGIKLKLFAKVLVFIGIVSVLIGLIPVFFIYPNEDWDSFLEFVNYMMLEADERLLWQVGAVIWVLGIWRLRKERKKGRIFY</sequence>
<dbReference type="EMBL" id="BJYA01000012">
    <property type="protein sequence ID" value="GEN46019.1"/>
    <property type="molecule type" value="Genomic_DNA"/>
</dbReference>
<protein>
    <submittedName>
        <fullName evidence="2">Uncharacterized protein</fullName>
    </submittedName>
</protein>
<evidence type="ECO:0000313" key="3">
    <source>
        <dbReference type="Proteomes" id="UP000321440"/>
    </source>
</evidence>
<evidence type="ECO:0000313" key="2">
    <source>
        <dbReference type="EMBL" id="GEN46019.1"/>
    </source>
</evidence>
<keyword evidence="1" id="KW-1133">Transmembrane helix</keyword>
<accession>A0A511W4J7</accession>
<comment type="caution">
    <text evidence="2">The sequence shown here is derived from an EMBL/GenBank/DDBJ whole genome shotgun (WGS) entry which is preliminary data.</text>
</comment>
<organism evidence="2 3">
    <name type="scientific">Alkalibacillus haloalkaliphilus</name>
    <dbReference type="NCBI Taxonomy" id="94136"/>
    <lineage>
        <taxon>Bacteria</taxon>
        <taxon>Bacillati</taxon>
        <taxon>Bacillota</taxon>
        <taxon>Bacilli</taxon>
        <taxon>Bacillales</taxon>
        <taxon>Bacillaceae</taxon>
        <taxon>Alkalibacillus</taxon>
    </lineage>
</organism>
<dbReference type="Proteomes" id="UP000321440">
    <property type="component" value="Unassembled WGS sequence"/>
</dbReference>
<reference evidence="2 3" key="1">
    <citation type="submission" date="2019-07" db="EMBL/GenBank/DDBJ databases">
        <title>Whole genome shotgun sequence of Alkalibacillus haloalkaliphilus NBRC 103110.</title>
        <authorList>
            <person name="Hosoyama A."/>
            <person name="Uohara A."/>
            <person name="Ohji S."/>
            <person name="Ichikawa N."/>
        </authorList>
    </citation>
    <scope>NUCLEOTIDE SEQUENCE [LARGE SCALE GENOMIC DNA]</scope>
    <source>
        <strain evidence="2 3">NBRC 103110</strain>
    </source>
</reference>
<proteinExistence type="predicted"/>
<name>A0A511W4J7_9BACI</name>
<gene>
    <name evidence="2" type="ORF">AHA02nite_17950</name>
</gene>
<dbReference type="AlphaFoldDB" id="A0A511W4J7"/>
<keyword evidence="1" id="KW-0472">Membrane</keyword>
<evidence type="ECO:0000256" key="1">
    <source>
        <dbReference type="SAM" id="Phobius"/>
    </source>
</evidence>